<gene>
    <name evidence="2" type="ORF">O4J56_24810</name>
</gene>
<keyword evidence="3" id="KW-1185">Reference proteome</keyword>
<organism evidence="2 3">
    <name type="scientific">Nocardiopsis endophytica</name>
    <dbReference type="NCBI Taxonomy" id="3018445"/>
    <lineage>
        <taxon>Bacteria</taxon>
        <taxon>Bacillati</taxon>
        <taxon>Actinomycetota</taxon>
        <taxon>Actinomycetes</taxon>
        <taxon>Streptosporangiales</taxon>
        <taxon>Nocardiopsidaceae</taxon>
        <taxon>Nocardiopsis</taxon>
    </lineage>
</organism>
<sequence length="137" mass="15078">MAVTSLTVLQGDQPAPEGWIKITKDLNAGAGGAYLYFAYEHNGQYVPITNIYFLLSRDQEPPPNYIKIPVDLNKGAGGEYIYACYTHDPSEGQPIQALDVLISGDANPMVPKPWERYDTDLNKGAGGKYVYLIHLSV</sequence>
<accession>A0ABT4UBR4</accession>
<dbReference type="EMBL" id="JAQFWQ010000094">
    <property type="protein sequence ID" value="MDA2813889.1"/>
    <property type="molecule type" value="Genomic_DNA"/>
</dbReference>
<name>A0ABT4UBR4_9ACTN</name>
<dbReference type="RefSeq" id="WP_270689096.1">
    <property type="nucleotide sequence ID" value="NZ_JAQFWQ010000094.1"/>
</dbReference>
<evidence type="ECO:0000313" key="2">
    <source>
        <dbReference type="EMBL" id="MDA2813889.1"/>
    </source>
</evidence>
<dbReference type="Gene3D" id="2.100.10.50">
    <property type="match status" value="1"/>
</dbReference>
<dbReference type="Proteomes" id="UP001527866">
    <property type="component" value="Unassembled WGS sequence"/>
</dbReference>
<comment type="caution">
    <text evidence="2">The sequence shown here is derived from an EMBL/GenBank/DDBJ whole genome shotgun (WGS) entry which is preliminary data.</text>
</comment>
<evidence type="ECO:0000313" key="3">
    <source>
        <dbReference type="Proteomes" id="UP001527866"/>
    </source>
</evidence>
<evidence type="ECO:0000259" key="1">
    <source>
        <dbReference type="PROSITE" id="PS51498"/>
    </source>
</evidence>
<dbReference type="PROSITE" id="PS51498">
    <property type="entry name" value="MABP"/>
    <property type="match status" value="1"/>
</dbReference>
<proteinExistence type="predicted"/>
<dbReference type="InterPro" id="IPR023341">
    <property type="entry name" value="MABP"/>
</dbReference>
<protein>
    <recommendedName>
        <fullName evidence="1">MABP domain-containing protein</fullName>
    </recommendedName>
</protein>
<reference evidence="2 3" key="1">
    <citation type="submission" date="2023-01" db="EMBL/GenBank/DDBJ databases">
        <title>Draft genome sequence of Nocardiopsis sp. RSe5-2 isolated from halophytes.</title>
        <authorList>
            <person name="Duangmal K."/>
            <person name="Chantavorakit T."/>
        </authorList>
    </citation>
    <scope>NUCLEOTIDE SEQUENCE [LARGE SCALE GENOMIC DNA]</scope>
    <source>
        <strain evidence="2 3">RSe5-2</strain>
    </source>
</reference>
<feature type="domain" description="MABP" evidence="1">
    <location>
        <begin position="1"/>
        <end position="137"/>
    </location>
</feature>